<organism evidence="1 2">
    <name type="scientific">Azospirillum griseum</name>
    <dbReference type="NCBI Taxonomy" id="2496639"/>
    <lineage>
        <taxon>Bacteria</taxon>
        <taxon>Pseudomonadati</taxon>
        <taxon>Pseudomonadota</taxon>
        <taxon>Alphaproteobacteria</taxon>
        <taxon>Rhodospirillales</taxon>
        <taxon>Azospirillaceae</taxon>
        <taxon>Azospirillum</taxon>
    </lineage>
</organism>
<dbReference type="Proteomes" id="UP000277007">
    <property type="component" value="Unassembled WGS sequence"/>
</dbReference>
<evidence type="ECO:0000313" key="2">
    <source>
        <dbReference type="Proteomes" id="UP000277007"/>
    </source>
</evidence>
<gene>
    <name evidence="1" type="ORF">EJ903_12905</name>
</gene>
<dbReference type="OrthoDB" id="9802050at2"/>
<dbReference type="RefSeq" id="WP_126615804.1">
    <property type="nucleotide sequence ID" value="NZ_JBHUCY010000043.1"/>
</dbReference>
<accession>A0A3S0HXA3</accession>
<evidence type="ECO:0000313" key="1">
    <source>
        <dbReference type="EMBL" id="RTR19886.1"/>
    </source>
</evidence>
<dbReference type="Gene3D" id="3.40.630.40">
    <property type="entry name" value="Zn-dependent exopeptidases"/>
    <property type="match status" value="1"/>
</dbReference>
<dbReference type="SUPFAM" id="SSF53187">
    <property type="entry name" value="Zn-dependent exopeptidases"/>
    <property type="match status" value="1"/>
</dbReference>
<name>A0A3S0HXA3_9PROT</name>
<dbReference type="InterPro" id="IPR007709">
    <property type="entry name" value="N-FG_amidohydro"/>
</dbReference>
<dbReference type="AlphaFoldDB" id="A0A3S0HXA3"/>
<keyword evidence="2" id="KW-1185">Reference proteome</keyword>
<reference evidence="1 2" key="1">
    <citation type="submission" date="2018-12" db="EMBL/GenBank/DDBJ databases">
        <authorList>
            <person name="Yang Y."/>
        </authorList>
    </citation>
    <scope>NUCLEOTIDE SEQUENCE [LARGE SCALE GENOMIC DNA]</scope>
    <source>
        <strain evidence="1 2">L-25-5w-1</strain>
    </source>
</reference>
<proteinExistence type="predicted"/>
<sequence>MNAENATAAGPVPAYEILAPERQSHPLVLASPHSGNHYPDDFLAAARLDARALRKSEDCFVDEIFAFAPALGVPLLRALFPRAYLDANREAYELDADMFIDPLPAYVNTRSPRVAAGLGTIARVVANGEDIYKRRLRFAEAQARINACHAPYHDALRRLVDDTRAAFGHALLIDCHSMPSPVAVSGTAPGGERAAERGRNRPDIVLGDCYGNACAPAVIDAADAFLTGLGYRVNRNNPYAGGYTTRHYGRPRQGIHALQIEIARDLYMDETALTRLPFLDVLARHMGELVQTLGALPGDRLEPR</sequence>
<dbReference type="GO" id="GO:0016787">
    <property type="term" value="F:hydrolase activity"/>
    <property type="evidence" value="ECO:0007669"/>
    <property type="project" value="UniProtKB-KW"/>
</dbReference>
<keyword evidence="1" id="KW-0378">Hydrolase</keyword>
<protein>
    <submittedName>
        <fullName evidence="1">N-formylglutamate amidohydrolase</fullName>
    </submittedName>
</protein>
<dbReference type="EMBL" id="RXMA01000010">
    <property type="protein sequence ID" value="RTR19886.1"/>
    <property type="molecule type" value="Genomic_DNA"/>
</dbReference>
<comment type="caution">
    <text evidence="1">The sequence shown here is derived from an EMBL/GenBank/DDBJ whole genome shotgun (WGS) entry which is preliminary data.</text>
</comment>
<dbReference type="Pfam" id="PF05013">
    <property type="entry name" value="FGase"/>
    <property type="match status" value="1"/>
</dbReference>